<evidence type="ECO:0008006" key="3">
    <source>
        <dbReference type="Google" id="ProtNLM"/>
    </source>
</evidence>
<dbReference type="HOGENOM" id="CLU_119403_0_0_4"/>
<protein>
    <recommendedName>
        <fullName evidence="3">DUF3331 domain-containing protein</fullName>
    </recommendedName>
</protein>
<dbReference type="InterPro" id="IPR021769">
    <property type="entry name" value="DUF3331"/>
</dbReference>
<dbReference type="eggNOG" id="ENOG5030BMY">
    <property type="taxonomic scope" value="Bacteria"/>
</dbReference>
<proteinExistence type="predicted"/>
<evidence type="ECO:0000313" key="1">
    <source>
        <dbReference type="EMBL" id="ABO58847.1"/>
    </source>
</evidence>
<reference evidence="2" key="1">
    <citation type="submission" date="2007-03" db="EMBL/GenBank/DDBJ databases">
        <title>Complete sequence of chromosome 3 of Burkholderia vietnamiensis G4.</title>
        <authorList>
            <consortium name="US DOE Joint Genome Institute"/>
            <person name="Copeland A."/>
            <person name="Lucas S."/>
            <person name="Lapidus A."/>
            <person name="Barry K."/>
            <person name="Detter J.C."/>
            <person name="Glavina del Rio T."/>
            <person name="Hammon N."/>
            <person name="Israni S."/>
            <person name="Dalin E."/>
            <person name="Tice H."/>
            <person name="Pitluck S."/>
            <person name="Chain P."/>
            <person name="Malfatti S."/>
            <person name="Shin M."/>
            <person name="Vergez L."/>
            <person name="Schmutz J."/>
            <person name="Larimer F."/>
            <person name="Land M."/>
            <person name="Hauser L."/>
            <person name="Kyrpides N."/>
            <person name="Tiedje J."/>
            <person name="Richardson P."/>
        </authorList>
    </citation>
    <scope>NUCLEOTIDE SEQUENCE [LARGE SCALE GENOMIC DNA]</scope>
    <source>
        <strain evidence="2">G4 / LMG 22486</strain>
    </source>
</reference>
<name>A4JRE4_BURVG</name>
<dbReference type="KEGG" id="bvi:Bcep1808_5919"/>
<dbReference type="AlphaFoldDB" id="A4JRE4"/>
<evidence type="ECO:0000313" key="2">
    <source>
        <dbReference type="Proteomes" id="UP000002287"/>
    </source>
</evidence>
<dbReference type="Proteomes" id="UP000002287">
    <property type="component" value="Chromosome 3"/>
</dbReference>
<gene>
    <name evidence="1" type="ordered locus">Bcep1808_5919</name>
</gene>
<dbReference type="EMBL" id="CP000616">
    <property type="protein sequence ID" value="ABO58847.1"/>
    <property type="molecule type" value="Genomic_DNA"/>
</dbReference>
<organism evidence="1 2">
    <name type="scientific">Burkholderia vietnamiensis (strain G4 / LMG 22486)</name>
    <name type="common">Burkholderia cepacia (strain R1808)</name>
    <dbReference type="NCBI Taxonomy" id="269482"/>
    <lineage>
        <taxon>Bacteria</taxon>
        <taxon>Pseudomonadati</taxon>
        <taxon>Pseudomonadota</taxon>
        <taxon>Betaproteobacteria</taxon>
        <taxon>Burkholderiales</taxon>
        <taxon>Burkholderiaceae</taxon>
        <taxon>Burkholderia</taxon>
        <taxon>Burkholderia cepacia complex</taxon>
    </lineage>
</organism>
<dbReference type="Pfam" id="PF11811">
    <property type="entry name" value="DUF3331"/>
    <property type="match status" value="1"/>
</dbReference>
<sequence>MAGAACAVDARGTEDMTQPTFAYDDVFERALMRLLDPSRGAGACDGVADAAARRTRRGATGDVATDAADMTAPAAVKIRIVEILSATSVSVRWSDPRFGHFGEQVWRCVTARMASRCVLTGVPIHCGDRVYRPQGRGRTVPCNWDRMIHAAAVAPGISCMSDGQ</sequence>
<accession>A4JRE4</accession>